<evidence type="ECO:0000313" key="3">
    <source>
        <dbReference type="Proteomes" id="UP000515788"/>
    </source>
</evidence>
<name>A0A7G3ZGR1_9SACH</name>
<dbReference type="RefSeq" id="XP_037139371.1">
    <property type="nucleotide sequence ID" value="XM_037283475.1"/>
</dbReference>
<organism evidence="2 3">
    <name type="scientific">Torulaspora globosa</name>
    <dbReference type="NCBI Taxonomy" id="48254"/>
    <lineage>
        <taxon>Eukaryota</taxon>
        <taxon>Fungi</taxon>
        <taxon>Dikarya</taxon>
        <taxon>Ascomycota</taxon>
        <taxon>Saccharomycotina</taxon>
        <taxon>Saccharomycetes</taxon>
        <taxon>Saccharomycetales</taxon>
        <taxon>Saccharomycetaceae</taxon>
        <taxon>Torulaspora</taxon>
    </lineage>
</organism>
<evidence type="ECO:0000256" key="1">
    <source>
        <dbReference type="SAM" id="MobiDB-lite"/>
    </source>
</evidence>
<protein>
    <submittedName>
        <fullName evidence="2">Uncharacterized protein</fullName>
    </submittedName>
</protein>
<feature type="region of interest" description="Disordered" evidence="1">
    <location>
        <begin position="118"/>
        <end position="143"/>
    </location>
</feature>
<accession>A0A7G3ZGR1</accession>
<dbReference type="GeneID" id="59325864"/>
<dbReference type="AlphaFoldDB" id="A0A7G3ZGR1"/>
<reference evidence="2 3" key="1">
    <citation type="submission" date="2020-06" db="EMBL/GenBank/DDBJ databases">
        <title>The yeast mating-type switching endonuclease HO is a domesticated member of an unorthodox homing genetic element family.</title>
        <authorList>
            <person name="Coughlan A.Y."/>
            <person name="Lombardi L."/>
            <person name="Braun-Galleani S."/>
            <person name="Martos A.R."/>
            <person name="Galeote V."/>
            <person name="Bigey F."/>
            <person name="Dequin S."/>
            <person name="Byrne K.P."/>
            <person name="Wolfe K.H."/>
        </authorList>
    </citation>
    <scope>NUCLEOTIDE SEQUENCE [LARGE SCALE GENOMIC DNA]</scope>
    <source>
        <strain evidence="2 3">CBS764</strain>
    </source>
</reference>
<proteinExistence type="predicted"/>
<keyword evidence="3" id="KW-1185">Reference proteome</keyword>
<sequence length="143" mass="16353">MGSYGCIPYFEHHCYIKQELCYGSFSLPAHCYSSISDRSLHISPTTVTTMLLPALRISPSLLTKTVSTRTFSLATIVRLPHQKSKLSPEEEKEQKLFDENKARLEKLEHAKIYDGSQRETCEELKKKGDDARIEQNRPDDGVY</sequence>
<dbReference type="EMBL" id="CP059249">
    <property type="protein sequence ID" value="QLL32697.1"/>
    <property type="molecule type" value="Genomic_DNA"/>
</dbReference>
<evidence type="ECO:0000313" key="2">
    <source>
        <dbReference type="EMBL" id="QLL32697.1"/>
    </source>
</evidence>
<dbReference type="KEGG" id="tgb:HG536_0D02190"/>
<dbReference type="Proteomes" id="UP000515788">
    <property type="component" value="Chromosome 4"/>
</dbReference>
<dbReference type="OrthoDB" id="4034641at2759"/>
<gene>
    <name evidence="2" type="ORF">HG536_0D02190</name>
</gene>